<dbReference type="AlphaFoldDB" id="A0A834P579"/>
<dbReference type="Proteomes" id="UP000600918">
    <property type="component" value="Unassembled WGS sequence"/>
</dbReference>
<gene>
    <name evidence="2" type="ORF">H0235_005751</name>
</gene>
<evidence type="ECO:0000313" key="3">
    <source>
        <dbReference type="Proteomes" id="UP000600918"/>
    </source>
</evidence>
<proteinExistence type="predicted"/>
<accession>A0A834P579</accession>
<name>A0A834P579_VESPE</name>
<evidence type="ECO:0000256" key="1">
    <source>
        <dbReference type="SAM" id="MobiDB-lite"/>
    </source>
</evidence>
<feature type="compositionally biased region" description="Polar residues" evidence="1">
    <location>
        <begin position="167"/>
        <end position="184"/>
    </location>
</feature>
<feature type="region of interest" description="Disordered" evidence="1">
    <location>
        <begin position="167"/>
        <end position="186"/>
    </location>
</feature>
<organism evidence="2 3">
    <name type="scientific">Vespula pensylvanica</name>
    <name type="common">Western yellow jacket</name>
    <name type="synonym">Wasp</name>
    <dbReference type="NCBI Taxonomy" id="30213"/>
    <lineage>
        <taxon>Eukaryota</taxon>
        <taxon>Metazoa</taxon>
        <taxon>Ecdysozoa</taxon>
        <taxon>Arthropoda</taxon>
        <taxon>Hexapoda</taxon>
        <taxon>Insecta</taxon>
        <taxon>Pterygota</taxon>
        <taxon>Neoptera</taxon>
        <taxon>Endopterygota</taxon>
        <taxon>Hymenoptera</taxon>
        <taxon>Apocrita</taxon>
        <taxon>Aculeata</taxon>
        <taxon>Vespoidea</taxon>
        <taxon>Vespidae</taxon>
        <taxon>Vespinae</taxon>
        <taxon>Vespula</taxon>
    </lineage>
</organism>
<protein>
    <submittedName>
        <fullName evidence="2">Uncharacterized protein</fullName>
    </submittedName>
</protein>
<reference evidence="2" key="1">
    <citation type="journal article" date="2020" name="G3 (Bethesda)">
        <title>High-Quality Assemblies for Three Invasive Social Wasps from the &lt;i&gt;Vespula&lt;/i&gt; Genus.</title>
        <authorList>
            <person name="Harrop T.W.R."/>
            <person name="Guhlin J."/>
            <person name="McLaughlin G.M."/>
            <person name="Permina E."/>
            <person name="Stockwell P."/>
            <person name="Gilligan J."/>
            <person name="Le Lec M.F."/>
            <person name="Gruber M.A.M."/>
            <person name="Quinn O."/>
            <person name="Lovegrove M."/>
            <person name="Duncan E.J."/>
            <person name="Remnant E.J."/>
            <person name="Van Eeckhoven J."/>
            <person name="Graham B."/>
            <person name="Knapp R.A."/>
            <person name="Langford K.W."/>
            <person name="Kronenberg Z."/>
            <person name="Press M.O."/>
            <person name="Eacker S.M."/>
            <person name="Wilson-Rankin E.E."/>
            <person name="Purcell J."/>
            <person name="Lester P.J."/>
            <person name="Dearden P.K."/>
        </authorList>
    </citation>
    <scope>NUCLEOTIDE SEQUENCE</scope>
    <source>
        <strain evidence="2">Volc-1</strain>
    </source>
</reference>
<evidence type="ECO:0000313" key="2">
    <source>
        <dbReference type="EMBL" id="KAF7429353.1"/>
    </source>
</evidence>
<sequence length="270" mass="30765">MPANRSHCFVTSLIHWINTLVFDACYRTRKSHASEGFEIAWTVVAEASKWLANEKNRRWRYKEKGKRMGSFGATRYIIIQGNSFAEIMGNAVITMNLASEHDWAKPRIHPTPLLFQHRPSCNCYSLIYKARSSGQDFTLNSVKKHLESGAMKKSKLVHEHASPLRSSATNKFVSTSRDSSSQDCGSRMHYSGITPPHASAVFLPSTSYESSIRKRRSVDKPSRSNSPIFIEYKQLRNNSSHNLYKILDNTETFPIFLAPSTYLSIKLRNQ</sequence>
<keyword evidence="3" id="KW-1185">Reference proteome</keyword>
<dbReference type="EMBL" id="JACSDY010000004">
    <property type="protein sequence ID" value="KAF7429353.1"/>
    <property type="molecule type" value="Genomic_DNA"/>
</dbReference>
<comment type="caution">
    <text evidence="2">The sequence shown here is derived from an EMBL/GenBank/DDBJ whole genome shotgun (WGS) entry which is preliminary data.</text>
</comment>